<evidence type="ECO:0000256" key="1">
    <source>
        <dbReference type="SAM" id="Phobius"/>
    </source>
</evidence>
<comment type="caution">
    <text evidence="2">The sequence shown here is derived from an EMBL/GenBank/DDBJ whole genome shotgun (WGS) entry which is preliminary data.</text>
</comment>
<dbReference type="Proteomes" id="UP000245507">
    <property type="component" value="Unassembled WGS sequence"/>
</dbReference>
<keyword evidence="1" id="KW-0812">Transmembrane</keyword>
<sequence>MTGLGREVVVRVRPAPGRCLTRTTAMSTGMLAALVVVELVTADSVERYACALVGAVVASAVGLACRTWSCWSYSVRLATGGLAATILVGQVMVSSLGGPGGPAARWHLDGVAVAAVAVLVLVLAAAAPRPDETRRHPYAL</sequence>
<dbReference type="RefSeq" id="WP_109693825.1">
    <property type="nucleotide sequence ID" value="NZ_QGDD01000004.1"/>
</dbReference>
<keyword evidence="3" id="KW-1185">Reference proteome</keyword>
<name>A0A316TLE9_9ACTN</name>
<keyword evidence="1" id="KW-1133">Transmembrane helix</keyword>
<feature type="transmembrane region" description="Helical" evidence="1">
    <location>
        <begin position="46"/>
        <end position="65"/>
    </location>
</feature>
<evidence type="ECO:0000313" key="3">
    <source>
        <dbReference type="Proteomes" id="UP000245507"/>
    </source>
</evidence>
<dbReference type="EMBL" id="QGDD01000004">
    <property type="protein sequence ID" value="PWN03024.1"/>
    <property type="molecule type" value="Genomic_DNA"/>
</dbReference>
<proteinExistence type="predicted"/>
<feature type="transmembrane region" description="Helical" evidence="1">
    <location>
        <begin position="77"/>
        <end position="98"/>
    </location>
</feature>
<protein>
    <submittedName>
        <fullName evidence="2">Uncharacterized protein</fullName>
    </submittedName>
</protein>
<feature type="transmembrane region" description="Helical" evidence="1">
    <location>
        <begin position="110"/>
        <end position="127"/>
    </location>
</feature>
<evidence type="ECO:0000313" key="2">
    <source>
        <dbReference type="EMBL" id="PWN03024.1"/>
    </source>
</evidence>
<accession>A0A316TLE9</accession>
<gene>
    <name evidence="2" type="ORF">DJ010_11685</name>
</gene>
<keyword evidence="1" id="KW-0472">Membrane</keyword>
<reference evidence="2 3" key="1">
    <citation type="submission" date="2018-05" db="EMBL/GenBank/DDBJ databases">
        <title>Nocardioides silvaticus genome.</title>
        <authorList>
            <person name="Li C."/>
            <person name="Wang G."/>
        </authorList>
    </citation>
    <scope>NUCLEOTIDE SEQUENCE [LARGE SCALE GENOMIC DNA]</scope>
    <source>
        <strain evidence="2 3">CCTCC AB 2018079</strain>
    </source>
</reference>
<feature type="transmembrane region" description="Helical" evidence="1">
    <location>
        <begin position="20"/>
        <end position="40"/>
    </location>
</feature>
<organism evidence="2 3">
    <name type="scientific">Nocardioides silvaticus</name>
    <dbReference type="NCBI Taxonomy" id="2201891"/>
    <lineage>
        <taxon>Bacteria</taxon>
        <taxon>Bacillati</taxon>
        <taxon>Actinomycetota</taxon>
        <taxon>Actinomycetes</taxon>
        <taxon>Propionibacteriales</taxon>
        <taxon>Nocardioidaceae</taxon>
        <taxon>Nocardioides</taxon>
    </lineage>
</organism>
<dbReference type="AlphaFoldDB" id="A0A316TLE9"/>